<evidence type="ECO:0000313" key="6">
    <source>
        <dbReference type="EMBL" id="ONM50501.1"/>
    </source>
</evidence>
<dbReference type="PANTHER" id="PTHR30532">
    <property type="entry name" value="IRON III DICITRATE-BINDING PERIPLASMIC PROTEIN"/>
    <property type="match status" value="1"/>
</dbReference>
<proteinExistence type="inferred from homology"/>
<dbReference type="InterPro" id="IPR051313">
    <property type="entry name" value="Bact_iron-sidero_bind"/>
</dbReference>
<dbReference type="EMBL" id="MUMY01000001">
    <property type="protein sequence ID" value="ONM50501.1"/>
    <property type="molecule type" value="Genomic_DNA"/>
</dbReference>
<comment type="subcellular location">
    <subcellularLocation>
        <location evidence="1">Cell envelope</location>
    </subcellularLocation>
</comment>
<dbReference type="OrthoDB" id="1846031at2"/>
<dbReference type="PANTHER" id="PTHR30532:SF24">
    <property type="entry name" value="FERRIC ENTEROBACTIN-BINDING PERIPLASMIC PROTEIN FEPB"/>
    <property type="match status" value="1"/>
</dbReference>
<dbReference type="Proteomes" id="UP000188836">
    <property type="component" value="Unassembled WGS sequence"/>
</dbReference>
<accession>A0A1V2TMC1</accession>
<keyword evidence="7" id="KW-1185">Reference proteome</keyword>
<protein>
    <submittedName>
        <fullName evidence="6">Ferric nocobactin-binding protein</fullName>
    </submittedName>
</protein>
<sequence length="325" mass="33978">MTAKRTSRGWARWLVVAVAGVLALSGCGASGSSEGGASGDGVTIAHARGETVIEGTPSRIVALGNQWLDSVQALGVTPVGYVDNVAALARATPPWEPESLQEAKALDPGGDIAEQVAGLAPDLILADPFIADQQTYDKLSKIAPTLPALTSDAVSPWQDQVRTLGTVLGKQDEADRVIADVDAKINSIAEANPGLAGKTFVSTWLVGPTQLMVLNDPNDGSSKVFTQLGMTIPENVRALPSSQGRVSLSPERLSELSADLLIAGHSPGMDEKYRQLPGYAELPAVRKDAVVFLDNTETSAVNQPTALSLPYILDKLEPALVNAAK</sequence>
<comment type="caution">
    <text evidence="6">The sequence shown here is derived from an EMBL/GenBank/DDBJ whole genome shotgun (WGS) entry which is preliminary data.</text>
</comment>
<dbReference type="SUPFAM" id="SSF53807">
    <property type="entry name" value="Helical backbone' metal receptor"/>
    <property type="match status" value="1"/>
</dbReference>
<keyword evidence="4" id="KW-0732">Signal</keyword>
<keyword evidence="3" id="KW-0813">Transport</keyword>
<dbReference type="GO" id="GO:0030288">
    <property type="term" value="C:outer membrane-bounded periplasmic space"/>
    <property type="evidence" value="ECO:0007669"/>
    <property type="project" value="TreeGrafter"/>
</dbReference>
<dbReference type="Pfam" id="PF01497">
    <property type="entry name" value="Peripla_BP_2"/>
    <property type="match status" value="1"/>
</dbReference>
<dbReference type="RefSeq" id="WP_077114380.1">
    <property type="nucleotide sequence ID" value="NZ_LOKT01000001.1"/>
</dbReference>
<organism evidence="6 7">
    <name type="scientific">Nocardia donostiensis</name>
    <dbReference type="NCBI Taxonomy" id="1538463"/>
    <lineage>
        <taxon>Bacteria</taxon>
        <taxon>Bacillati</taxon>
        <taxon>Actinomycetota</taxon>
        <taxon>Actinomycetes</taxon>
        <taxon>Mycobacteriales</taxon>
        <taxon>Nocardiaceae</taxon>
        <taxon>Nocardia</taxon>
    </lineage>
</organism>
<feature type="domain" description="Fe/B12 periplasmic-binding" evidence="5">
    <location>
        <begin position="59"/>
        <end position="324"/>
    </location>
</feature>
<evidence type="ECO:0000256" key="2">
    <source>
        <dbReference type="ARBA" id="ARBA00008814"/>
    </source>
</evidence>
<dbReference type="PROSITE" id="PS50983">
    <property type="entry name" value="FE_B12_PBP"/>
    <property type="match status" value="1"/>
</dbReference>
<dbReference type="PROSITE" id="PS51257">
    <property type="entry name" value="PROKAR_LIPOPROTEIN"/>
    <property type="match status" value="1"/>
</dbReference>
<evidence type="ECO:0000259" key="5">
    <source>
        <dbReference type="PROSITE" id="PS50983"/>
    </source>
</evidence>
<dbReference type="GO" id="GO:1901678">
    <property type="term" value="P:iron coordination entity transport"/>
    <property type="evidence" value="ECO:0007669"/>
    <property type="project" value="UniProtKB-ARBA"/>
</dbReference>
<evidence type="ECO:0000256" key="3">
    <source>
        <dbReference type="ARBA" id="ARBA00022448"/>
    </source>
</evidence>
<evidence type="ECO:0000256" key="4">
    <source>
        <dbReference type="ARBA" id="ARBA00022729"/>
    </source>
</evidence>
<evidence type="ECO:0000313" key="7">
    <source>
        <dbReference type="Proteomes" id="UP000188836"/>
    </source>
</evidence>
<name>A0A1V2TMC1_9NOCA</name>
<dbReference type="AlphaFoldDB" id="A0A1V2TMC1"/>
<gene>
    <name evidence="6" type="ORF">B0T46_00870</name>
</gene>
<dbReference type="STRING" id="1538463.B0T36_01280"/>
<comment type="similarity">
    <text evidence="2">Belongs to the bacterial solute-binding protein 8 family.</text>
</comment>
<evidence type="ECO:0000256" key="1">
    <source>
        <dbReference type="ARBA" id="ARBA00004196"/>
    </source>
</evidence>
<reference evidence="6 7" key="1">
    <citation type="journal article" date="2016" name="Antonie Van Leeuwenhoek">
        <title>Nocardia donostiensis sp. nov., isolated from human respiratory specimens.</title>
        <authorList>
            <person name="Ercibengoa M."/>
            <person name="Bell M."/>
            <person name="Marimon J.M."/>
            <person name="Humrighouse B."/>
            <person name="Klenk H.P."/>
            <person name="Potter G."/>
            <person name="Perez-Trallero E."/>
        </authorList>
    </citation>
    <scope>NUCLEOTIDE SEQUENCE [LARGE SCALE GENOMIC DNA]</scope>
    <source>
        <strain evidence="6 7">X1655</strain>
    </source>
</reference>
<dbReference type="Gene3D" id="3.40.50.1980">
    <property type="entry name" value="Nitrogenase molybdenum iron protein domain"/>
    <property type="match status" value="2"/>
</dbReference>
<dbReference type="InterPro" id="IPR002491">
    <property type="entry name" value="ABC_transptr_periplasmic_BD"/>
</dbReference>